<keyword evidence="1" id="KW-0472">Membrane</keyword>
<evidence type="ECO:0000256" key="1">
    <source>
        <dbReference type="SAM" id="Phobius"/>
    </source>
</evidence>
<reference evidence="2 3" key="1">
    <citation type="submission" date="2021-06" db="EMBL/GenBank/DDBJ databases">
        <title>Enterococcus alishanensis sp. nov., a novel lactic acid bacterium isolated from fresh coffee beans.</title>
        <authorList>
            <person name="Chen Y.-S."/>
        </authorList>
    </citation>
    <scope>NUCLEOTIDE SEQUENCE [LARGE SCALE GENOMIC DNA]</scope>
    <source>
        <strain evidence="2 3">ALS3</strain>
    </source>
</reference>
<feature type="transmembrane region" description="Helical" evidence="1">
    <location>
        <begin position="85"/>
        <end position="104"/>
    </location>
</feature>
<gene>
    <name evidence="2" type="ORF">KUA55_08145</name>
</gene>
<name>A0ABS6TCP3_9ENTE</name>
<protein>
    <submittedName>
        <fullName evidence="2">Uncharacterized protein</fullName>
    </submittedName>
</protein>
<accession>A0ABS6TCP3</accession>
<keyword evidence="3" id="KW-1185">Reference proteome</keyword>
<evidence type="ECO:0000313" key="2">
    <source>
        <dbReference type="EMBL" id="MBV7390647.1"/>
    </source>
</evidence>
<dbReference type="Proteomes" id="UP000774130">
    <property type="component" value="Unassembled WGS sequence"/>
</dbReference>
<dbReference type="EMBL" id="JAHUZB010000003">
    <property type="protein sequence ID" value="MBV7390647.1"/>
    <property type="molecule type" value="Genomic_DNA"/>
</dbReference>
<evidence type="ECO:0000313" key="3">
    <source>
        <dbReference type="Proteomes" id="UP000774130"/>
    </source>
</evidence>
<dbReference type="RefSeq" id="WP_218325705.1">
    <property type="nucleotide sequence ID" value="NZ_JAHUZB010000003.1"/>
</dbReference>
<keyword evidence="1" id="KW-1133">Transmembrane helix</keyword>
<feature type="transmembrane region" description="Helical" evidence="1">
    <location>
        <begin position="5"/>
        <end position="23"/>
    </location>
</feature>
<comment type="caution">
    <text evidence="2">The sequence shown here is derived from an EMBL/GenBank/DDBJ whole genome shotgun (WGS) entry which is preliminary data.</text>
</comment>
<organism evidence="2 3">
    <name type="scientific">Enterococcus alishanensis</name>
    <dbReference type="NCBI Taxonomy" id="1303817"/>
    <lineage>
        <taxon>Bacteria</taxon>
        <taxon>Bacillati</taxon>
        <taxon>Bacillota</taxon>
        <taxon>Bacilli</taxon>
        <taxon>Lactobacillales</taxon>
        <taxon>Enterococcaceae</taxon>
        <taxon>Enterococcus</taxon>
    </lineage>
</organism>
<proteinExistence type="predicted"/>
<sequence>MIEAVFIVCIGVILVTSVFLYYYLYQLVLLDAKSRDIAHPKLWSLFATSGQNSSGLFLYLFKRRKTTSFLTAEQNLKFLGIKRKIYCLMGLELAVFLMMLANLIRGIR</sequence>
<feature type="transmembrane region" description="Helical" evidence="1">
    <location>
        <begin position="43"/>
        <end position="61"/>
    </location>
</feature>
<keyword evidence="1" id="KW-0812">Transmembrane</keyword>